<dbReference type="InterPro" id="IPR036188">
    <property type="entry name" value="FAD/NAD-bd_sf"/>
</dbReference>
<sequence>MVFPQSCTVLVAGGGPGGSYTAAALAREGVDVVLLEADSHPRYHIGESLLPSMRYFLRFVDLEDTFEQHGFQKKVRWHQANEGGIYIFRASSDKLTCGHSSVHPSSSTQRVRDVNTDFIRAYGPNGYSWNVVRSESDEILLRHATKSGAKIFENASLESVNFEPYEDDKFTSQDKLANPGRPVSADWKTKDGCSGTISFDYLVDATGRVGVLSTKYLKNRKFNEGLRNIAMWGYFKGNIPPSPGTDRENQPMFEGMRDGSGWVWMLPLHNGTVSIGVVVRKDIFQAKKKALPEGTAEAQTLASLVALCPIISSYLEPAELASGIRQAADYSYNASAYAGPNFRIVGDAGCFIDPFFSSGHHLALSSALAAATSINATIRGDCSELDASRWYAKKVDEGYTLFLLVVMAALKQIRMQEQPILSDLDEEGFDRAFAILRPVIQGAADKETAPKVAGESITETINFCVNALSDMGDIELQRKLTNIVETKSIPEQEQLLEKLSPEETAALQRMRAMHSILPMGELEHFENRNIDGLKARLKYGSLGLCRDHAGDFKT</sequence>
<dbReference type="AlphaFoldDB" id="A0A9W4P6W3"/>
<keyword evidence="5" id="KW-0503">Monooxygenase</keyword>
<accession>A0A9W4P6W3</accession>
<dbReference type="Pfam" id="PF04820">
    <property type="entry name" value="Trp_halogenase"/>
    <property type="match status" value="1"/>
</dbReference>
<evidence type="ECO:0000256" key="3">
    <source>
        <dbReference type="ARBA" id="ARBA00022827"/>
    </source>
</evidence>
<dbReference type="SUPFAM" id="SSF51905">
    <property type="entry name" value="FAD/NAD(P)-binding domain"/>
    <property type="match status" value="1"/>
</dbReference>
<proteinExistence type="inferred from homology"/>
<comment type="caution">
    <text evidence="6">The sequence shown here is derived from an EMBL/GenBank/DDBJ whole genome shotgun (WGS) entry which is preliminary data.</text>
</comment>
<protein>
    <recommendedName>
        <fullName evidence="8">Halogenase</fullName>
    </recommendedName>
</protein>
<evidence type="ECO:0000256" key="2">
    <source>
        <dbReference type="ARBA" id="ARBA00022630"/>
    </source>
</evidence>
<reference evidence="6" key="1">
    <citation type="submission" date="2021-07" db="EMBL/GenBank/DDBJ databases">
        <authorList>
            <person name="Branca A.L. A."/>
        </authorList>
    </citation>
    <scope>NUCLEOTIDE SEQUENCE</scope>
</reference>
<gene>
    <name evidence="6" type="ORF">PEGY_LOCUS9448</name>
</gene>
<evidence type="ECO:0000256" key="1">
    <source>
        <dbReference type="ARBA" id="ARBA00005706"/>
    </source>
</evidence>
<keyword evidence="4" id="KW-0560">Oxidoreductase</keyword>
<dbReference type="InterPro" id="IPR006905">
    <property type="entry name" value="Flavin_halogenase"/>
</dbReference>
<dbReference type="Gene3D" id="3.50.50.60">
    <property type="entry name" value="FAD/NAD(P)-binding domain"/>
    <property type="match status" value="1"/>
</dbReference>
<keyword evidence="7" id="KW-1185">Reference proteome</keyword>
<dbReference type="Proteomes" id="UP001154252">
    <property type="component" value="Unassembled WGS sequence"/>
</dbReference>
<keyword evidence="2" id="KW-0285">Flavoprotein</keyword>
<keyword evidence="3" id="KW-0274">FAD</keyword>
<evidence type="ECO:0000313" key="6">
    <source>
        <dbReference type="EMBL" id="CAG8908671.1"/>
    </source>
</evidence>
<comment type="similarity">
    <text evidence="1">Belongs to the flavin-dependent halogenase family.</text>
</comment>
<dbReference type="PANTHER" id="PTHR43747">
    <property type="entry name" value="FAD-BINDING PROTEIN"/>
    <property type="match status" value="1"/>
</dbReference>
<dbReference type="EMBL" id="CAJVRC010000895">
    <property type="protein sequence ID" value="CAG8908671.1"/>
    <property type="molecule type" value="Genomic_DNA"/>
</dbReference>
<evidence type="ECO:0008006" key="8">
    <source>
        <dbReference type="Google" id="ProtNLM"/>
    </source>
</evidence>
<dbReference type="InterPro" id="IPR050816">
    <property type="entry name" value="Flavin-dep_Halogenase_NPB"/>
</dbReference>
<dbReference type="GO" id="GO:0004497">
    <property type="term" value="F:monooxygenase activity"/>
    <property type="evidence" value="ECO:0007669"/>
    <property type="project" value="UniProtKB-KW"/>
</dbReference>
<evidence type="ECO:0000313" key="7">
    <source>
        <dbReference type="Proteomes" id="UP001154252"/>
    </source>
</evidence>
<dbReference type="OrthoDB" id="3340390at2759"/>
<evidence type="ECO:0000256" key="5">
    <source>
        <dbReference type="ARBA" id="ARBA00023033"/>
    </source>
</evidence>
<organism evidence="6 7">
    <name type="scientific">Penicillium egyptiacum</name>
    <dbReference type="NCBI Taxonomy" id="1303716"/>
    <lineage>
        <taxon>Eukaryota</taxon>
        <taxon>Fungi</taxon>
        <taxon>Dikarya</taxon>
        <taxon>Ascomycota</taxon>
        <taxon>Pezizomycotina</taxon>
        <taxon>Eurotiomycetes</taxon>
        <taxon>Eurotiomycetidae</taxon>
        <taxon>Eurotiales</taxon>
        <taxon>Aspergillaceae</taxon>
        <taxon>Penicillium</taxon>
    </lineage>
</organism>
<evidence type="ECO:0000256" key="4">
    <source>
        <dbReference type="ARBA" id="ARBA00023002"/>
    </source>
</evidence>
<dbReference type="PANTHER" id="PTHR43747:SF5">
    <property type="entry name" value="FAD-BINDING DOMAIN-CONTAINING PROTEIN"/>
    <property type="match status" value="1"/>
</dbReference>
<name>A0A9W4P6W3_9EURO</name>